<evidence type="ECO:0000313" key="3">
    <source>
        <dbReference type="Proteomes" id="UP001396334"/>
    </source>
</evidence>
<protein>
    <recommendedName>
        <fullName evidence="4">Transmembrane protein</fullName>
    </recommendedName>
</protein>
<keyword evidence="3" id="KW-1185">Reference proteome</keyword>
<dbReference type="Proteomes" id="UP001396334">
    <property type="component" value="Unassembled WGS sequence"/>
</dbReference>
<proteinExistence type="predicted"/>
<comment type="caution">
    <text evidence="2">The sequence shown here is derived from an EMBL/GenBank/DDBJ whole genome shotgun (WGS) entry which is preliminary data.</text>
</comment>
<evidence type="ECO:0000313" key="2">
    <source>
        <dbReference type="EMBL" id="KAK9043809.1"/>
    </source>
</evidence>
<organism evidence="2 3">
    <name type="scientific">Hibiscus sabdariffa</name>
    <name type="common">roselle</name>
    <dbReference type="NCBI Taxonomy" id="183260"/>
    <lineage>
        <taxon>Eukaryota</taxon>
        <taxon>Viridiplantae</taxon>
        <taxon>Streptophyta</taxon>
        <taxon>Embryophyta</taxon>
        <taxon>Tracheophyta</taxon>
        <taxon>Spermatophyta</taxon>
        <taxon>Magnoliopsida</taxon>
        <taxon>eudicotyledons</taxon>
        <taxon>Gunneridae</taxon>
        <taxon>Pentapetalae</taxon>
        <taxon>rosids</taxon>
        <taxon>malvids</taxon>
        <taxon>Malvales</taxon>
        <taxon>Malvaceae</taxon>
        <taxon>Malvoideae</taxon>
        <taxon>Hibiscus</taxon>
    </lineage>
</organism>
<sequence>MHRSSSSLSNNRLISHEFFINLPPPTMASSQLLKAATASGDHLPEYSDPITGTNKKEMVYHHHNGKGERVIHLIPVVLFLCALTLWLFSLPVPSKI</sequence>
<dbReference type="PANTHER" id="PTHR34189:SF10">
    <property type="entry name" value="TRANSMEMBRANE PROTEIN"/>
    <property type="match status" value="1"/>
</dbReference>
<feature type="transmembrane region" description="Helical" evidence="1">
    <location>
        <begin position="70"/>
        <end position="88"/>
    </location>
</feature>
<evidence type="ECO:0008006" key="4">
    <source>
        <dbReference type="Google" id="ProtNLM"/>
    </source>
</evidence>
<dbReference type="EMBL" id="JBBPBN010000003">
    <property type="protein sequence ID" value="KAK9043809.1"/>
    <property type="molecule type" value="Genomic_DNA"/>
</dbReference>
<keyword evidence="1" id="KW-0472">Membrane</keyword>
<accession>A0ABR2U2K1</accession>
<keyword evidence="1" id="KW-0812">Transmembrane</keyword>
<dbReference type="PANTHER" id="PTHR34189">
    <property type="entry name" value="TRANSMEMBRANE PROTEIN"/>
    <property type="match status" value="1"/>
</dbReference>
<keyword evidence="1" id="KW-1133">Transmembrane helix</keyword>
<name>A0ABR2U2K1_9ROSI</name>
<evidence type="ECO:0000256" key="1">
    <source>
        <dbReference type="SAM" id="Phobius"/>
    </source>
</evidence>
<gene>
    <name evidence="2" type="ORF">V6N11_072137</name>
</gene>
<reference evidence="2 3" key="1">
    <citation type="journal article" date="2024" name="G3 (Bethesda)">
        <title>Genome assembly of Hibiscus sabdariffa L. provides insights into metabolisms of medicinal natural products.</title>
        <authorList>
            <person name="Kim T."/>
        </authorList>
    </citation>
    <scope>NUCLEOTIDE SEQUENCE [LARGE SCALE GENOMIC DNA]</scope>
    <source>
        <strain evidence="2">TK-2024</strain>
        <tissue evidence="2">Old leaves</tissue>
    </source>
</reference>